<dbReference type="EMBL" id="MTSD02000008">
    <property type="protein sequence ID" value="OOV86262.1"/>
    <property type="molecule type" value="Genomic_DNA"/>
</dbReference>
<comment type="similarity">
    <text evidence="7">Belongs to the class-I aminoacyl-tRNA synthetase family. GluQ subfamily.</text>
</comment>
<keyword evidence="11" id="KW-1185">Reference proteome</keyword>
<keyword evidence="5 7" id="KW-0067">ATP-binding</keyword>
<dbReference type="InterPro" id="IPR020058">
    <property type="entry name" value="Glu/Gln-tRNA-synth_Ib_cat-dom"/>
</dbReference>
<dbReference type="PRINTS" id="PR00987">
    <property type="entry name" value="TRNASYNTHGLU"/>
</dbReference>
<dbReference type="InterPro" id="IPR049940">
    <property type="entry name" value="GluQ/Sye"/>
</dbReference>
<dbReference type="GO" id="GO:0005829">
    <property type="term" value="C:cytosol"/>
    <property type="evidence" value="ECO:0007669"/>
    <property type="project" value="TreeGrafter"/>
</dbReference>
<dbReference type="HAMAP" id="MF_01428">
    <property type="entry name" value="Glu_Q_tRNA_synth"/>
    <property type="match status" value="1"/>
</dbReference>
<feature type="binding site" evidence="7">
    <location>
        <position position="125"/>
    </location>
    <ligand>
        <name>Zn(2+)</name>
        <dbReference type="ChEBI" id="CHEBI:29105"/>
    </ligand>
</feature>
<dbReference type="Pfam" id="PF00749">
    <property type="entry name" value="tRNA-synt_1c"/>
    <property type="match status" value="1"/>
</dbReference>
<dbReference type="PANTHER" id="PTHR43311:SF1">
    <property type="entry name" value="GLUTAMYL-Q TRNA(ASP) SYNTHETASE"/>
    <property type="match status" value="1"/>
</dbReference>
<keyword evidence="8" id="KW-0648">Protein biosynthesis</keyword>
<dbReference type="Proteomes" id="UP000190064">
    <property type="component" value="Unassembled WGS sequence"/>
</dbReference>
<name>A0A1T1H8V0_OCELI</name>
<feature type="binding site" evidence="7">
    <location>
        <position position="110"/>
    </location>
    <ligand>
        <name>Zn(2+)</name>
        <dbReference type="ChEBI" id="CHEBI:29105"/>
    </ligand>
</feature>
<keyword evidence="6 7" id="KW-0030">Aminoacyl-tRNA synthetase</keyword>
<dbReference type="NCBIfam" id="TIGR03838">
    <property type="entry name" value="queuosine_YadB"/>
    <property type="match status" value="1"/>
</dbReference>
<evidence type="ECO:0000256" key="2">
    <source>
        <dbReference type="ARBA" id="ARBA00022723"/>
    </source>
</evidence>
<keyword evidence="4 7" id="KW-0862">Zinc</keyword>
<evidence type="ECO:0000259" key="9">
    <source>
        <dbReference type="Pfam" id="PF00749"/>
    </source>
</evidence>
<dbReference type="GO" id="GO:0005524">
    <property type="term" value="F:ATP binding"/>
    <property type="evidence" value="ECO:0007669"/>
    <property type="project" value="UniProtKB-KW"/>
</dbReference>
<dbReference type="GO" id="GO:0006400">
    <property type="term" value="P:tRNA modification"/>
    <property type="evidence" value="ECO:0007669"/>
    <property type="project" value="InterPro"/>
</dbReference>
<gene>
    <name evidence="7" type="primary">gluQ</name>
    <name evidence="10" type="ORF">BTA35_0214805</name>
</gene>
<accession>A0A1T1H8V0</accession>
<evidence type="ECO:0000256" key="8">
    <source>
        <dbReference type="RuleBase" id="RU363037"/>
    </source>
</evidence>
<dbReference type="GO" id="GO:0006424">
    <property type="term" value="P:glutamyl-tRNA aminoacylation"/>
    <property type="evidence" value="ECO:0007669"/>
    <property type="project" value="InterPro"/>
</dbReference>
<keyword evidence="2 7" id="KW-0479">Metal-binding</keyword>
<dbReference type="PANTHER" id="PTHR43311">
    <property type="entry name" value="GLUTAMATE--TRNA LIGASE"/>
    <property type="match status" value="1"/>
</dbReference>
<dbReference type="EC" id="6.1.1.-" evidence="7"/>
<dbReference type="Gene3D" id="3.40.50.620">
    <property type="entry name" value="HUPs"/>
    <property type="match status" value="1"/>
</dbReference>
<feature type="binding site" evidence="7">
    <location>
        <position position="52"/>
    </location>
    <ligand>
        <name>L-glutamate</name>
        <dbReference type="ChEBI" id="CHEBI:29985"/>
    </ligand>
</feature>
<dbReference type="InterPro" id="IPR014729">
    <property type="entry name" value="Rossmann-like_a/b/a_fold"/>
</dbReference>
<evidence type="ECO:0000256" key="4">
    <source>
        <dbReference type="ARBA" id="ARBA00022833"/>
    </source>
</evidence>
<feature type="binding site" evidence="7">
    <location>
        <position position="177"/>
    </location>
    <ligand>
        <name>L-glutamate</name>
        <dbReference type="ChEBI" id="CHEBI:29985"/>
    </ligand>
</feature>
<feature type="short sequence motif" description="'HIGH' region" evidence="7">
    <location>
        <begin position="19"/>
        <end position="29"/>
    </location>
</feature>
<dbReference type="Gene3D" id="3.90.800.10">
    <property type="entry name" value="Glutamyl-tRNA Synthetase, Domain 3"/>
    <property type="match status" value="1"/>
</dbReference>
<feature type="binding site" evidence="7">
    <location>
        <position position="121"/>
    </location>
    <ligand>
        <name>Zn(2+)</name>
        <dbReference type="ChEBI" id="CHEBI:29105"/>
    </ligand>
</feature>
<feature type="binding site" evidence="7">
    <location>
        <begin position="16"/>
        <end position="20"/>
    </location>
    <ligand>
        <name>L-glutamate</name>
        <dbReference type="ChEBI" id="CHEBI:29985"/>
    </ligand>
</feature>
<evidence type="ECO:0000256" key="3">
    <source>
        <dbReference type="ARBA" id="ARBA00022741"/>
    </source>
</evidence>
<evidence type="ECO:0000256" key="5">
    <source>
        <dbReference type="ARBA" id="ARBA00022840"/>
    </source>
</evidence>
<dbReference type="GO" id="GO:0004818">
    <property type="term" value="F:glutamate-tRNA ligase activity"/>
    <property type="evidence" value="ECO:0007669"/>
    <property type="project" value="TreeGrafter"/>
</dbReference>
<organism evidence="10 11">
    <name type="scientific">Oceanospirillum linum</name>
    <dbReference type="NCBI Taxonomy" id="966"/>
    <lineage>
        <taxon>Bacteria</taxon>
        <taxon>Pseudomonadati</taxon>
        <taxon>Pseudomonadota</taxon>
        <taxon>Gammaproteobacteria</taxon>
        <taxon>Oceanospirillales</taxon>
        <taxon>Oceanospirillaceae</taxon>
        <taxon>Oceanospirillum</taxon>
    </lineage>
</organism>
<comment type="cofactor">
    <cofactor evidence="7">
        <name>Zn(2+)</name>
        <dbReference type="ChEBI" id="CHEBI:29105"/>
    </cofactor>
    <text evidence="7">Binds 1 zinc ion per subunit.</text>
</comment>
<dbReference type="InterPro" id="IPR000924">
    <property type="entry name" value="Glu/Gln-tRNA-synth"/>
</dbReference>
<dbReference type="SUPFAM" id="SSF52374">
    <property type="entry name" value="Nucleotidylyl transferase"/>
    <property type="match status" value="1"/>
</dbReference>
<dbReference type="AlphaFoldDB" id="A0A1T1H8V0"/>
<feature type="domain" description="Glutamyl/glutaminyl-tRNA synthetase class Ib catalytic" evidence="9">
    <location>
        <begin position="16"/>
        <end position="245"/>
    </location>
</feature>
<feature type="binding site" evidence="7">
    <location>
        <position position="236"/>
    </location>
    <ligand>
        <name>ATP</name>
        <dbReference type="ChEBI" id="CHEBI:30616"/>
    </ligand>
</feature>
<dbReference type="STRING" id="966.BTA35_0214805"/>
<comment type="function">
    <text evidence="7">Catalyzes the tRNA-independent activation of glutamate in presence of ATP and the subsequent transfer of glutamate onto a tRNA(Asp). Glutamate is transferred on the 2-amino-5-(4,5-dihydroxy-2-cyclopenten-1-yl) moiety of the queuosine in the wobble position of the QUC anticodon.</text>
</comment>
<evidence type="ECO:0000313" key="10">
    <source>
        <dbReference type="EMBL" id="OOV86262.1"/>
    </source>
</evidence>
<evidence type="ECO:0000313" key="11">
    <source>
        <dbReference type="Proteomes" id="UP000190064"/>
    </source>
</evidence>
<protein>
    <recommendedName>
        <fullName evidence="7">Glutamyl-Q tRNA(Asp) synthetase</fullName>
        <shortName evidence="7">Glu-Q-RSs</shortName>
        <ecNumber evidence="7">6.1.1.-</ecNumber>
    </recommendedName>
</protein>
<keyword evidence="3 7" id="KW-0547">Nucleotide-binding</keyword>
<dbReference type="InterPro" id="IPR022380">
    <property type="entry name" value="Glu-Q_tRNA(Asp)_Synthase"/>
</dbReference>
<evidence type="ECO:0000256" key="6">
    <source>
        <dbReference type="ARBA" id="ARBA00023146"/>
    </source>
</evidence>
<comment type="caution">
    <text evidence="10">The sequence shown here is derived from an EMBL/GenBank/DDBJ whole genome shotgun (WGS) entry which is preliminary data.</text>
</comment>
<dbReference type="GO" id="GO:0008270">
    <property type="term" value="F:zinc ion binding"/>
    <property type="evidence" value="ECO:0007669"/>
    <property type="project" value="UniProtKB-UniRule"/>
</dbReference>
<sequence>MNNPASTPGKDAYIGRFAPTPSGPLHFGSLVAALASYLDAKAHNGLWLMRIEDIDPPREQPGASDAILQALEAFELFRDGKVMYQSQQNERYQDQVDQLLDQGLAYRCQCSRKQLKGYTVYPNSCRKNPPPTDAECAIRLKTDGSFSIEDRIQGHCQWPMDQVGDFIIQRRDKLFAYQLAVVLDDKEQGINQVVRGYDILESTPRQLQLLKHLNLTPPAYAHIPVIVQANGQKLSKQNLAPAINSKEKHQLLLRALAALQVFPEQEIQACAYSDILHWAVSQWDPSRLAMKQEIPEADLPSST</sequence>
<evidence type="ECO:0000256" key="7">
    <source>
        <dbReference type="HAMAP-Rule" id="MF_01428"/>
    </source>
</evidence>
<dbReference type="NCBIfam" id="NF004314">
    <property type="entry name" value="PRK05710.1-3"/>
    <property type="match status" value="1"/>
</dbReference>
<reference evidence="10" key="1">
    <citation type="submission" date="2017-02" db="EMBL/GenBank/DDBJ databases">
        <title>Draft Genome Sequence of the Salt Water Bacterium Oceanospirillum linum ATCC 11336.</title>
        <authorList>
            <person name="Trachtenberg A.M."/>
            <person name="Carney J.G."/>
            <person name="Linnane J.D."/>
            <person name="Rheaume B.A."/>
            <person name="Pitts N.L."/>
            <person name="Mykles D.L."/>
            <person name="Maclea K.S."/>
        </authorList>
    </citation>
    <scope>NUCLEOTIDE SEQUENCE [LARGE SCALE GENOMIC DNA]</scope>
    <source>
        <strain evidence="10">ATCC 11336</strain>
    </source>
</reference>
<feature type="binding site" evidence="7">
    <location>
        <position position="195"/>
    </location>
    <ligand>
        <name>L-glutamate</name>
        <dbReference type="ChEBI" id="CHEBI:29985"/>
    </ligand>
</feature>
<feature type="binding site" evidence="7">
    <location>
        <position position="108"/>
    </location>
    <ligand>
        <name>Zn(2+)</name>
        <dbReference type="ChEBI" id="CHEBI:29105"/>
    </ligand>
</feature>
<feature type="short sequence motif" description="'KMSKS' region" evidence="7">
    <location>
        <begin position="233"/>
        <end position="237"/>
    </location>
</feature>
<evidence type="ECO:0000256" key="1">
    <source>
        <dbReference type="ARBA" id="ARBA00022598"/>
    </source>
</evidence>
<keyword evidence="1 7" id="KW-0436">Ligase</keyword>
<proteinExistence type="inferred from homology"/>